<comment type="subcellular location">
    <subcellularLocation>
        <location evidence="1">Secreted</location>
    </subcellularLocation>
</comment>
<feature type="signal peptide" evidence="14">
    <location>
        <begin position="1"/>
        <end position="21"/>
    </location>
</feature>
<evidence type="ECO:0000256" key="11">
    <source>
        <dbReference type="ARBA" id="ARBA00023326"/>
    </source>
</evidence>
<feature type="chain" id="PRO_5017547143" evidence="14">
    <location>
        <begin position="22"/>
        <end position="412"/>
    </location>
</feature>
<evidence type="ECO:0000256" key="2">
    <source>
        <dbReference type="ARBA" id="ARBA00008834"/>
    </source>
</evidence>
<dbReference type="STRING" id="1849047.A0A3D8QKR4"/>
<dbReference type="PANTHER" id="PTHR31736:SF9">
    <property type="entry name" value="ENDO-XYLOGALACTURONAN HYDROLASE A-RELATED"/>
    <property type="match status" value="1"/>
</dbReference>
<dbReference type="InterPro" id="IPR000743">
    <property type="entry name" value="Glyco_hydro_28"/>
</dbReference>
<dbReference type="Gene3D" id="2.160.20.10">
    <property type="entry name" value="Single-stranded right-handed beta-helix, Pectin lyase-like"/>
    <property type="match status" value="1"/>
</dbReference>
<evidence type="ECO:0000256" key="8">
    <source>
        <dbReference type="ARBA" id="ARBA00023277"/>
    </source>
</evidence>
<dbReference type="GO" id="GO:0071555">
    <property type="term" value="P:cell wall organization"/>
    <property type="evidence" value="ECO:0007669"/>
    <property type="project" value="UniProtKB-KW"/>
</dbReference>
<dbReference type="GO" id="GO:0004650">
    <property type="term" value="F:polygalacturonase activity"/>
    <property type="evidence" value="ECO:0007669"/>
    <property type="project" value="InterPro"/>
</dbReference>
<keyword evidence="11" id="KW-0624">Polysaccharide degradation</keyword>
<dbReference type="EMBL" id="PDLM01000014">
    <property type="protein sequence ID" value="RDW62379.1"/>
    <property type="molecule type" value="Genomic_DNA"/>
</dbReference>
<keyword evidence="5" id="KW-0677">Repeat</keyword>
<dbReference type="OrthoDB" id="187139at2759"/>
<dbReference type="SUPFAM" id="SSF51126">
    <property type="entry name" value="Pectin lyase-like"/>
    <property type="match status" value="1"/>
</dbReference>
<evidence type="ECO:0000256" key="10">
    <source>
        <dbReference type="ARBA" id="ARBA00023316"/>
    </source>
</evidence>
<comment type="caution">
    <text evidence="15">The sequence shown here is derived from an EMBL/GenBank/DDBJ whole genome shotgun (WGS) entry which is preliminary data.</text>
</comment>
<dbReference type="Pfam" id="PF00295">
    <property type="entry name" value="Glyco_hydro_28"/>
    <property type="match status" value="1"/>
</dbReference>
<evidence type="ECO:0000313" key="15">
    <source>
        <dbReference type="EMBL" id="RDW62379.1"/>
    </source>
</evidence>
<proteinExistence type="inferred from homology"/>
<comment type="function">
    <text evidence="12">Pectinolytic enzyme involved in the degradation of xylogalacturonan (xga), a galacturonan backbone heavily substituted with xylose, and which is one important component of the hairy regions of pectin. Activity requires a galacturonic acid backbone substituted with xylose.</text>
</comment>
<organism evidence="15 16">
    <name type="scientific">Coleophoma cylindrospora</name>
    <dbReference type="NCBI Taxonomy" id="1849047"/>
    <lineage>
        <taxon>Eukaryota</taxon>
        <taxon>Fungi</taxon>
        <taxon>Dikarya</taxon>
        <taxon>Ascomycota</taxon>
        <taxon>Pezizomycotina</taxon>
        <taxon>Leotiomycetes</taxon>
        <taxon>Helotiales</taxon>
        <taxon>Dermateaceae</taxon>
        <taxon>Coleophoma</taxon>
    </lineage>
</organism>
<gene>
    <name evidence="15" type="ORF">BP6252_11812</name>
</gene>
<evidence type="ECO:0000256" key="9">
    <source>
        <dbReference type="ARBA" id="ARBA00023295"/>
    </source>
</evidence>
<reference evidence="15 16" key="1">
    <citation type="journal article" date="2018" name="IMA Fungus">
        <title>IMA Genome-F 9: Draft genome sequence of Annulohypoxylon stygium, Aspergillus mulundensis, Berkeleyomyces basicola (syn. Thielaviopsis basicola), Ceratocystis smalleyi, two Cercospora beticola strains, Coleophoma cylindrospora, Fusarium fracticaudum, Phialophora cf. hyalina, and Morchella septimelata.</title>
        <authorList>
            <person name="Wingfield B.D."/>
            <person name="Bills G.F."/>
            <person name="Dong Y."/>
            <person name="Huang W."/>
            <person name="Nel W.J."/>
            <person name="Swalarsk-Parry B.S."/>
            <person name="Vaghefi N."/>
            <person name="Wilken P.M."/>
            <person name="An Z."/>
            <person name="de Beer Z.W."/>
            <person name="De Vos L."/>
            <person name="Chen L."/>
            <person name="Duong T.A."/>
            <person name="Gao Y."/>
            <person name="Hammerbacher A."/>
            <person name="Kikkert J.R."/>
            <person name="Li Y."/>
            <person name="Li H."/>
            <person name="Li K."/>
            <person name="Li Q."/>
            <person name="Liu X."/>
            <person name="Ma X."/>
            <person name="Naidoo K."/>
            <person name="Pethybridge S.J."/>
            <person name="Sun J."/>
            <person name="Steenkamp E.T."/>
            <person name="van der Nest M.A."/>
            <person name="van Wyk S."/>
            <person name="Wingfield M.J."/>
            <person name="Xiong C."/>
            <person name="Yue Q."/>
            <person name="Zhang X."/>
        </authorList>
    </citation>
    <scope>NUCLEOTIDE SEQUENCE [LARGE SCALE GENOMIC DNA]</scope>
    <source>
        <strain evidence="15 16">BP6252</strain>
    </source>
</reference>
<evidence type="ECO:0000256" key="6">
    <source>
        <dbReference type="ARBA" id="ARBA00022801"/>
    </source>
</evidence>
<evidence type="ECO:0000256" key="5">
    <source>
        <dbReference type="ARBA" id="ARBA00022737"/>
    </source>
</evidence>
<evidence type="ECO:0000256" key="3">
    <source>
        <dbReference type="ARBA" id="ARBA00022525"/>
    </source>
</evidence>
<keyword evidence="10" id="KW-0961">Cell wall biogenesis/degradation</keyword>
<evidence type="ECO:0000313" key="16">
    <source>
        <dbReference type="Proteomes" id="UP000256645"/>
    </source>
</evidence>
<keyword evidence="7" id="KW-0325">Glycoprotein</keyword>
<keyword evidence="8" id="KW-0119">Carbohydrate metabolism</keyword>
<dbReference type="InterPro" id="IPR011050">
    <property type="entry name" value="Pectin_lyase_fold/virulence"/>
</dbReference>
<dbReference type="AlphaFoldDB" id="A0A3D8QKR4"/>
<keyword evidence="4 14" id="KW-0732">Signal</keyword>
<evidence type="ECO:0000256" key="14">
    <source>
        <dbReference type="SAM" id="SignalP"/>
    </source>
</evidence>
<name>A0A3D8QKR4_9HELO</name>
<comment type="similarity">
    <text evidence="2 13">Belongs to the glycosyl hydrolase 28 family.</text>
</comment>
<evidence type="ECO:0000256" key="4">
    <source>
        <dbReference type="ARBA" id="ARBA00022729"/>
    </source>
</evidence>
<dbReference type="GO" id="GO:0005576">
    <property type="term" value="C:extracellular region"/>
    <property type="evidence" value="ECO:0007669"/>
    <property type="project" value="UniProtKB-SubCell"/>
</dbReference>
<evidence type="ECO:0000256" key="1">
    <source>
        <dbReference type="ARBA" id="ARBA00004613"/>
    </source>
</evidence>
<dbReference type="GO" id="GO:0000272">
    <property type="term" value="P:polysaccharide catabolic process"/>
    <property type="evidence" value="ECO:0007669"/>
    <property type="project" value="UniProtKB-KW"/>
</dbReference>
<keyword evidence="16" id="KW-1185">Reference proteome</keyword>
<sequence>MQFFNSQTLALSSLLFLVANAAPSPTLKQRNPDTISLAKRASCTPTAGGASSVDDVPAIESAIASCGSGGTIVIPAGKDYYLNSVLDFSGCKSCTFNIEGTLTASNNLTYWATQTAIIYMKDIAGATIQSLTGSGVIDGNGQAAWESFAQDSSLKRPTLHYIDGGSNIVIQNLAAKNPPNVFFSVKGDATNVQYASLTMTAKSDSTTAPKNTDGFDIGASTYTTLTNITVSNQDDCVAFKPGANYVTVDTITCTGSHGLSVGSLGSTNTDTVQNVYVTGATMINSAKAVGIKLYPGGSSHGQGVVSNVTYDGVTVTNCDYAAQIQTCYGEDSTYCTTYPSTGTIAGVVLKNFKGTTSTKYAPATANLDCSSAGTCGVTISNWSVKAGSGTAEVLCANTPSTLGVTCTDGASG</sequence>
<evidence type="ECO:0000256" key="7">
    <source>
        <dbReference type="ARBA" id="ARBA00023180"/>
    </source>
</evidence>
<dbReference type="Proteomes" id="UP000256645">
    <property type="component" value="Unassembled WGS sequence"/>
</dbReference>
<keyword evidence="9 13" id="KW-0326">Glycosidase</keyword>
<evidence type="ECO:0000256" key="13">
    <source>
        <dbReference type="RuleBase" id="RU361169"/>
    </source>
</evidence>
<dbReference type="PANTHER" id="PTHR31736">
    <property type="match status" value="1"/>
</dbReference>
<protein>
    <submittedName>
        <fullName evidence="15">Glycoside hydrolase family 28 protein</fullName>
    </submittedName>
</protein>
<dbReference type="InterPro" id="IPR012334">
    <property type="entry name" value="Pectin_lyas_fold"/>
</dbReference>
<evidence type="ECO:0000256" key="12">
    <source>
        <dbReference type="ARBA" id="ARBA00037278"/>
    </source>
</evidence>
<keyword evidence="6 13" id="KW-0378">Hydrolase</keyword>
<keyword evidence="3" id="KW-0964">Secreted</keyword>
<accession>A0A3D8QKR4</accession>